<evidence type="ECO:0000313" key="2">
    <source>
        <dbReference type="EMBL" id="OSD02574.1"/>
    </source>
</evidence>
<dbReference type="OrthoDB" id="10660057at2759"/>
<proteinExistence type="predicted"/>
<name>A0A1Y2IPM7_TRAC3</name>
<evidence type="ECO:0000313" key="3">
    <source>
        <dbReference type="Proteomes" id="UP000193067"/>
    </source>
</evidence>
<keyword evidence="3" id="KW-1185">Reference proteome</keyword>
<reference evidence="2 3" key="1">
    <citation type="journal article" date="2015" name="Biotechnol. Biofuels">
        <title>Enhanced degradation of softwood versus hardwood by the white-rot fungus Pycnoporus coccineus.</title>
        <authorList>
            <person name="Couturier M."/>
            <person name="Navarro D."/>
            <person name="Chevret D."/>
            <person name="Henrissat B."/>
            <person name="Piumi F."/>
            <person name="Ruiz-Duenas F.J."/>
            <person name="Martinez A.T."/>
            <person name="Grigoriev I.V."/>
            <person name="Riley R."/>
            <person name="Lipzen A."/>
            <person name="Berrin J.G."/>
            <person name="Master E.R."/>
            <person name="Rosso M.N."/>
        </authorList>
    </citation>
    <scope>NUCLEOTIDE SEQUENCE [LARGE SCALE GENOMIC DNA]</scope>
    <source>
        <strain evidence="2 3">BRFM310</strain>
    </source>
</reference>
<organism evidence="2 3">
    <name type="scientific">Trametes coccinea (strain BRFM310)</name>
    <name type="common">Pycnoporus coccineus</name>
    <dbReference type="NCBI Taxonomy" id="1353009"/>
    <lineage>
        <taxon>Eukaryota</taxon>
        <taxon>Fungi</taxon>
        <taxon>Dikarya</taxon>
        <taxon>Basidiomycota</taxon>
        <taxon>Agaricomycotina</taxon>
        <taxon>Agaricomycetes</taxon>
        <taxon>Polyporales</taxon>
        <taxon>Polyporaceae</taxon>
        <taxon>Trametes</taxon>
    </lineage>
</organism>
<feature type="region of interest" description="Disordered" evidence="1">
    <location>
        <begin position="1"/>
        <end position="126"/>
    </location>
</feature>
<feature type="compositionally biased region" description="Basic and acidic residues" evidence="1">
    <location>
        <begin position="113"/>
        <end position="124"/>
    </location>
</feature>
<evidence type="ECO:0000256" key="1">
    <source>
        <dbReference type="SAM" id="MobiDB-lite"/>
    </source>
</evidence>
<accession>A0A1Y2IPM7</accession>
<dbReference type="Proteomes" id="UP000193067">
    <property type="component" value="Unassembled WGS sequence"/>
</dbReference>
<dbReference type="EMBL" id="KZ084104">
    <property type="protein sequence ID" value="OSD02574.1"/>
    <property type="molecule type" value="Genomic_DNA"/>
</dbReference>
<sequence length="264" mass="28981">MRSFICDASRRDSGGSATASARTYSLSVARPCSASPHRNEPIGSPRSRSAELGGSEHGPSCPSTVRHHPHWIHGPRPANTLSPLDRALASARPVRGDSRRTPPRASPTLATRKPTEKDERRAPDRAATPYCTVRVVALLAIEQGSKPSLSQGTRSVWGRWPAWASLASRHHRLHCKPAHRPSQRGWEQLGTNAGLRRRCRCVCKPRPDRSAMRAYVWRGRVTDIMYHASWATIACASRPSIGSWLRGGTPGRVHAHTCAAQARQ</sequence>
<dbReference type="AlphaFoldDB" id="A0A1Y2IPM7"/>
<protein>
    <submittedName>
        <fullName evidence="2">Uncharacterized protein</fullName>
    </submittedName>
</protein>
<feature type="compositionally biased region" description="Polar residues" evidence="1">
    <location>
        <begin position="15"/>
        <end position="26"/>
    </location>
</feature>
<gene>
    <name evidence="2" type="ORF">PYCCODRAFT_321341</name>
</gene>